<evidence type="ECO:0000256" key="1">
    <source>
        <dbReference type="ARBA" id="ARBA00008853"/>
    </source>
</evidence>
<dbReference type="GO" id="GO:0019853">
    <property type="term" value="P:L-ascorbic acid biosynthetic process"/>
    <property type="evidence" value="ECO:0007669"/>
    <property type="project" value="TreeGrafter"/>
</dbReference>
<dbReference type="SUPFAM" id="SSF63829">
    <property type="entry name" value="Calcium-dependent phosphotriesterase"/>
    <property type="match status" value="1"/>
</dbReference>
<feature type="binding site" evidence="3">
    <location>
        <position position="119"/>
    </location>
    <ligand>
        <name>substrate</name>
    </ligand>
</feature>
<name>A0A927BQW3_9BACL</name>
<keyword evidence="3" id="KW-0479">Metal-binding</keyword>
<sequence>MELKRMTSITAQLGEGPAWDEPSKRLYWVDITGFRYHVYDPVGEGIETVQVGSHLGTLALREKGGVVLALQDGIYCRAEDEEGGVEPIWRLPDQDAGIRFNDGKCDPAGRFWAGTMAMDGRRGAGSLYRLDTDGSVHQMLDGVTTSNGLAWSLDGQTMYYIDSGEPVVWALDYERASGAISNRRAAITFAPEDGTPDGMTIDEQGMLWIAFWGGSKVARWDAEAGRCLQEIALPCPQVTSCVFGGAARDVLYITTAREGMDADALERYPQAGALFAVRPGVCGVPTYRYRG</sequence>
<evidence type="ECO:0000256" key="3">
    <source>
        <dbReference type="PIRSR" id="PIRSR605511-2"/>
    </source>
</evidence>
<dbReference type="Proteomes" id="UP000621560">
    <property type="component" value="Unassembled WGS sequence"/>
</dbReference>
<dbReference type="InterPro" id="IPR011042">
    <property type="entry name" value="6-blade_b-propeller_TolB-like"/>
</dbReference>
<accession>A0A927BQW3</accession>
<keyword evidence="3" id="KW-0862">Zinc</keyword>
<evidence type="ECO:0000256" key="2">
    <source>
        <dbReference type="PIRSR" id="PIRSR605511-1"/>
    </source>
</evidence>
<comment type="caution">
    <text evidence="5">The sequence shown here is derived from an EMBL/GenBank/DDBJ whole genome shotgun (WGS) entry which is preliminary data.</text>
</comment>
<comment type="cofactor">
    <cofactor evidence="3">
        <name>Zn(2+)</name>
        <dbReference type="ChEBI" id="CHEBI:29105"/>
    </cofactor>
    <text evidence="3">Binds 1 divalent metal cation per subunit.</text>
</comment>
<dbReference type="InterPro" id="IPR005511">
    <property type="entry name" value="SMP-30"/>
</dbReference>
<dbReference type="RefSeq" id="WP_190914450.1">
    <property type="nucleotide sequence ID" value="NZ_JACXIZ010000007.1"/>
</dbReference>
<feature type="binding site" evidence="3">
    <location>
        <position position="197"/>
    </location>
    <ligand>
        <name>a divalent metal cation</name>
        <dbReference type="ChEBI" id="CHEBI:60240"/>
    </ligand>
</feature>
<keyword evidence="6" id="KW-1185">Reference proteome</keyword>
<evidence type="ECO:0000313" key="6">
    <source>
        <dbReference type="Proteomes" id="UP000621560"/>
    </source>
</evidence>
<gene>
    <name evidence="5" type="ORF">IDH44_02785</name>
</gene>
<feature type="binding site" evidence="3">
    <location>
        <position position="147"/>
    </location>
    <ligand>
        <name>a divalent metal cation</name>
        <dbReference type="ChEBI" id="CHEBI:60240"/>
    </ligand>
</feature>
<dbReference type="GO" id="GO:0005509">
    <property type="term" value="F:calcium ion binding"/>
    <property type="evidence" value="ECO:0007669"/>
    <property type="project" value="TreeGrafter"/>
</dbReference>
<feature type="binding site" evidence="3">
    <location>
        <position position="101"/>
    </location>
    <ligand>
        <name>substrate</name>
    </ligand>
</feature>
<dbReference type="AlphaFoldDB" id="A0A927BQW3"/>
<proteinExistence type="inferred from homology"/>
<comment type="similarity">
    <text evidence="1">Belongs to the SMP-30/CGR1 family.</text>
</comment>
<reference evidence="5" key="1">
    <citation type="submission" date="2020-09" db="EMBL/GenBank/DDBJ databases">
        <title>A novel bacterium of genus Paenibacillus, isolated from South China Sea.</title>
        <authorList>
            <person name="Huang H."/>
            <person name="Mo K."/>
            <person name="Hu Y."/>
        </authorList>
    </citation>
    <scope>NUCLEOTIDE SEQUENCE</scope>
    <source>
        <strain evidence="5">IB182496</strain>
    </source>
</reference>
<feature type="active site" description="Proton donor/acceptor" evidence="2">
    <location>
        <position position="197"/>
    </location>
</feature>
<dbReference type="PANTHER" id="PTHR10907:SF47">
    <property type="entry name" value="REGUCALCIN"/>
    <property type="match status" value="1"/>
</dbReference>
<dbReference type="Pfam" id="PF08450">
    <property type="entry name" value="SGL"/>
    <property type="match status" value="1"/>
</dbReference>
<dbReference type="PANTHER" id="PTHR10907">
    <property type="entry name" value="REGUCALCIN"/>
    <property type="match status" value="1"/>
</dbReference>
<feature type="binding site" evidence="3">
    <location>
        <position position="99"/>
    </location>
    <ligand>
        <name>substrate</name>
    </ligand>
</feature>
<dbReference type="EMBL" id="JACXIZ010000007">
    <property type="protein sequence ID" value="MBD2844100.1"/>
    <property type="molecule type" value="Genomic_DNA"/>
</dbReference>
<evidence type="ECO:0000259" key="4">
    <source>
        <dbReference type="Pfam" id="PF08450"/>
    </source>
</evidence>
<evidence type="ECO:0000313" key="5">
    <source>
        <dbReference type="EMBL" id="MBD2844100.1"/>
    </source>
</evidence>
<feature type="domain" description="SMP-30/Gluconolactonase/LRE-like region" evidence="4">
    <location>
        <begin position="13"/>
        <end position="257"/>
    </location>
</feature>
<organism evidence="5 6">
    <name type="scientific">Paenibacillus sabuli</name>
    <dbReference type="NCBI Taxonomy" id="2772509"/>
    <lineage>
        <taxon>Bacteria</taxon>
        <taxon>Bacillati</taxon>
        <taxon>Bacillota</taxon>
        <taxon>Bacilli</taxon>
        <taxon>Bacillales</taxon>
        <taxon>Paenibacillaceae</taxon>
        <taxon>Paenibacillus</taxon>
    </lineage>
</organism>
<dbReference type="GO" id="GO:0004341">
    <property type="term" value="F:gluconolactonase activity"/>
    <property type="evidence" value="ECO:0007669"/>
    <property type="project" value="TreeGrafter"/>
</dbReference>
<dbReference type="Gene3D" id="2.120.10.30">
    <property type="entry name" value="TolB, C-terminal domain"/>
    <property type="match status" value="1"/>
</dbReference>
<dbReference type="InterPro" id="IPR013658">
    <property type="entry name" value="SGL"/>
</dbReference>
<dbReference type="PRINTS" id="PR01790">
    <property type="entry name" value="SMP30FAMILY"/>
</dbReference>
<feature type="binding site" evidence="3">
    <location>
        <position position="15"/>
    </location>
    <ligand>
        <name>a divalent metal cation</name>
        <dbReference type="ChEBI" id="CHEBI:60240"/>
    </ligand>
</feature>
<protein>
    <submittedName>
        <fullName evidence="5">SMP-30/gluconolactonase/LRE family protein</fullName>
    </submittedName>
</protein>